<dbReference type="GO" id="GO:0016791">
    <property type="term" value="F:phosphatase activity"/>
    <property type="evidence" value="ECO:0007669"/>
    <property type="project" value="TreeGrafter"/>
</dbReference>
<evidence type="ECO:0000313" key="2">
    <source>
        <dbReference type="Proteomes" id="UP000181980"/>
    </source>
</evidence>
<accession>A0A1H5PKI1</accession>
<gene>
    <name evidence="1" type="ORF">SAMN04488561_4573</name>
</gene>
<dbReference type="SUPFAM" id="SSF56784">
    <property type="entry name" value="HAD-like"/>
    <property type="match status" value="1"/>
</dbReference>
<dbReference type="AlphaFoldDB" id="A0A1H5PKI1"/>
<organism evidence="1 2">
    <name type="scientific">Jiangella alba</name>
    <dbReference type="NCBI Taxonomy" id="561176"/>
    <lineage>
        <taxon>Bacteria</taxon>
        <taxon>Bacillati</taxon>
        <taxon>Actinomycetota</taxon>
        <taxon>Actinomycetes</taxon>
        <taxon>Jiangellales</taxon>
        <taxon>Jiangellaceae</taxon>
        <taxon>Jiangella</taxon>
    </lineage>
</organism>
<dbReference type="Proteomes" id="UP000181980">
    <property type="component" value="Unassembled WGS sequence"/>
</dbReference>
<dbReference type="GO" id="GO:0005829">
    <property type="term" value="C:cytosol"/>
    <property type="evidence" value="ECO:0007669"/>
    <property type="project" value="TreeGrafter"/>
</dbReference>
<dbReference type="PROSITE" id="PS01228">
    <property type="entry name" value="COF_1"/>
    <property type="match status" value="1"/>
</dbReference>
<dbReference type="GO" id="GO:0000287">
    <property type="term" value="F:magnesium ion binding"/>
    <property type="evidence" value="ECO:0007669"/>
    <property type="project" value="TreeGrafter"/>
</dbReference>
<dbReference type="PROSITE" id="PS01229">
    <property type="entry name" value="COF_2"/>
    <property type="match status" value="1"/>
</dbReference>
<proteinExistence type="predicted"/>
<dbReference type="EMBL" id="FNUC01000004">
    <property type="protein sequence ID" value="SEF14184.1"/>
    <property type="molecule type" value="Genomic_DNA"/>
</dbReference>
<keyword evidence="1" id="KW-0378">Hydrolase</keyword>
<dbReference type="InterPro" id="IPR036412">
    <property type="entry name" value="HAD-like_sf"/>
</dbReference>
<protein>
    <submittedName>
        <fullName evidence="1">HAD-superfamily hydrolase, subfamily IIB</fullName>
    </submittedName>
</protein>
<evidence type="ECO:0000313" key="1">
    <source>
        <dbReference type="EMBL" id="SEF14184.1"/>
    </source>
</evidence>
<name>A0A1H5PKI1_9ACTN</name>
<dbReference type="PANTHER" id="PTHR10000:SF8">
    <property type="entry name" value="HAD SUPERFAMILY HYDROLASE-LIKE, TYPE 3"/>
    <property type="match status" value="1"/>
</dbReference>
<keyword evidence="2" id="KW-1185">Reference proteome</keyword>
<dbReference type="RefSeq" id="WP_069109500.1">
    <property type="nucleotide sequence ID" value="NZ_FNUC01000004.1"/>
</dbReference>
<sequence length="271" mass="28661">MTLPQGWRPELVALDVDGTLVTYAEAHQPPRPPVVDAVRRARDAGAHVVVATGRSMHSTLPLLDLLGLKDGYAVCSNGAVVVDVAMRAPVEIESFDITDTVRYFTATIPDAVLAVEELGRGYRVTGEFPAGDLDGDTTVVPHDQLVAKPVTRLVVRWPNGDRDRLRDIARDSGLPSVDYAIGFTAWLDIMPVGVSKASGLAKVATRLGVTASDALAVGDGHNDLEMLRWAAVGVAMGQAPDDVKAVADTVCGDVESNGLAALLEAYFPAPE</sequence>
<dbReference type="PANTHER" id="PTHR10000">
    <property type="entry name" value="PHOSPHOSERINE PHOSPHATASE"/>
    <property type="match status" value="1"/>
</dbReference>
<dbReference type="InterPro" id="IPR023214">
    <property type="entry name" value="HAD_sf"/>
</dbReference>
<dbReference type="Gene3D" id="3.40.50.1000">
    <property type="entry name" value="HAD superfamily/HAD-like"/>
    <property type="match status" value="1"/>
</dbReference>
<dbReference type="Gene3D" id="3.30.1240.10">
    <property type="match status" value="1"/>
</dbReference>
<reference evidence="2" key="1">
    <citation type="submission" date="2016-10" db="EMBL/GenBank/DDBJ databases">
        <authorList>
            <person name="Varghese N."/>
            <person name="Submissions S."/>
        </authorList>
    </citation>
    <scope>NUCLEOTIDE SEQUENCE [LARGE SCALE GENOMIC DNA]</scope>
    <source>
        <strain evidence="2">DSM 45237</strain>
    </source>
</reference>
<dbReference type="Pfam" id="PF08282">
    <property type="entry name" value="Hydrolase_3"/>
    <property type="match status" value="1"/>
</dbReference>
<dbReference type="STRING" id="561176.SAMN04488561_4573"/>